<reference evidence="6 7" key="1">
    <citation type="submission" date="2016-12" db="EMBL/GenBank/DDBJ databases">
        <title>The genomes of Aspergillus section Nigri reveals drivers in fungal speciation.</title>
        <authorList>
            <consortium name="DOE Joint Genome Institute"/>
            <person name="Vesth T.C."/>
            <person name="Nybo J."/>
            <person name="Theobald S."/>
            <person name="Brandl J."/>
            <person name="Frisvad J.C."/>
            <person name="Nielsen K.F."/>
            <person name="Lyhne E.K."/>
            <person name="Kogle M.E."/>
            <person name="Kuo A."/>
            <person name="Riley R."/>
            <person name="Clum A."/>
            <person name="Nolan M."/>
            <person name="Lipzen A."/>
            <person name="Salamov A."/>
            <person name="Henrissat B."/>
            <person name="Wiebenga A."/>
            <person name="De Vries R.P."/>
            <person name="Grigoriev I.V."/>
            <person name="Mortensen U.H."/>
            <person name="Andersen M.R."/>
            <person name="Baker S.E."/>
        </authorList>
    </citation>
    <scope>NUCLEOTIDE SEQUENCE [LARGE SCALE GENOMIC DNA]</scope>
    <source>
        <strain evidence="6 7">CBS 117.55</strain>
    </source>
</reference>
<keyword evidence="3" id="KW-0479">Metal-binding</keyword>
<dbReference type="OrthoDB" id="3465714at2759"/>
<dbReference type="VEuPathDB" id="FungiDB:BO70DRAFT_411037"/>
<evidence type="ECO:0000256" key="4">
    <source>
        <dbReference type="ARBA" id="ARBA00023004"/>
    </source>
</evidence>
<gene>
    <name evidence="6" type="ORF">BO70DRAFT_411037</name>
</gene>
<dbReference type="GO" id="GO:0016829">
    <property type="term" value="F:lyase activity"/>
    <property type="evidence" value="ECO:0007669"/>
    <property type="project" value="UniProtKB-KW"/>
</dbReference>
<keyword evidence="5" id="KW-0456">Lyase</keyword>
<evidence type="ECO:0000256" key="1">
    <source>
        <dbReference type="ARBA" id="ARBA00001970"/>
    </source>
</evidence>
<keyword evidence="7" id="KW-1185">Reference proteome</keyword>
<proteinExistence type="predicted"/>
<evidence type="ECO:0000256" key="3">
    <source>
        <dbReference type="ARBA" id="ARBA00022723"/>
    </source>
</evidence>
<keyword evidence="2" id="KW-0349">Heme</keyword>
<dbReference type="RefSeq" id="XP_025403691.1">
    <property type="nucleotide sequence ID" value="XM_025547269.1"/>
</dbReference>
<dbReference type="STRING" id="1448321.A0A317X2M4"/>
<comment type="cofactor">
    <cofactor evidence="1">
        <name>heme b</name>
        <dbReference type="ChEBI" id="CHEBI:60344"/>
    </cofactor>
</comment>
<dbReference type="GO" id="GO:0046872">
    <property type="term" value="F:metal ion binding"/>
    <property type="evidence" value="ECO:0007669"/>
    <property type="project" value="UniProtKB-KW"/>
</dbReference>
<name>A0A317X2M4_9EURO</name>
<sequence length="234" mass="25246">MHLGKIELNPTLSGYWGCYPDRIKEKSISTSLTGEDLSALSSQSTTTNEGEEGKEKIIAGRITLANFPNNICFVVEGQDHTHASADEKAYWTETFDALSQEWVHDALTAGVEKGVLSSRGCYSPAATSTSTSISTFTPAEARYPLTLGRDVQLFYFTDLGHMEKLGRTNAAHVKLRRAFMEAYGPGGVLFGGGLSLWVETAVLRGEDIRAEYVGCLEGTGLLGLRGHDAFASGV</sequence>
<dbReference type="GeneID" id="37069506"/>
<dbReference type="Pfam" id="PF13816">
    <property type="entry name" value="Dehydratase_hem"/>
    <property type="match status" value="1"/>
</dbReference>
<evidence type="ECO:0000313" key="7">
    <source>
        <dbReference type="Proteomes" id="UP000247233"/>
    </source>
</evidence>
<accession>A0A317X2M4</accession>
<dbReference type="EMBL" id="MSFL01000002">
    <property type="protein sequence ID" value="PWY91248.1"/>
    <property type="molecule type" value="Genomic_DNA"/>
</dbReference>
<protein>
    <submittedName>
        <fullName evidence="6">Uncharacterized protein</fullName>
    </submittedName>
</protein>
<organism evidence="6 7">
    <name type="scientific">Aspergillus heteromorphus CBS 117.55</name>
    <dbReference type="NCBI Taxonomy" id="1448321"/>
    <lineage>
        <taxon>Eukaryota</taxon>
        <taxon>Fungi</taxon>
        <taxon>Dikarya</taxon>
        <taxon>Ascomycota</taxon>
        <taxon>Pezizomycotina</taxon>
        <taxon>Eurotiomycetes</taxon>
        <taxon>Eurotiomycetidae</taxon>
        <taxon>Eurotiales</taxon>
        <taxon>Aspergillaceae</taxon>
        <taxon>Aspergillus</taxon>
        <taxon>Aspergillus subgen. Circumdati</taxon>
    </lineage>
</organism>
<evidence type="ECO:0000256" key="5">
    <source>
        <dbReference type="ARBA" id="ARBA00023239"/>
    </source>
</evidence>
<comment type="caution">
    <text evidence="6">The sequence shown here is derived from an EMBL/GenBank/DDBJ whole genome shotgun (WGS) entry which is preliminary data.</text>
</comment>
<evidence type="ECO:0000313" key="6">
    <source>
        <dbReference type="EMBL" id="PWY91248.1"/>
    </source>
</evidence>
<dbReference type="AlphaFoldDB" id="A0A317X2M4"/>
<dbReference type="InterPro" id="IPR025702">
    <property type="entry name" value="OXD"/>
</dbReference>
<keyword evidence="4" id="KW-0408">Iron</keyword>
<dbReference type="Proteomes" id="UP000247233">
    <property type="component" value="Unassembled WGS sequence"/>
</dbReference>
<evidence type="ECO:0000256" key="2">
    <source>
        <dbReference type="ARBA" id="ARBA00022617"/>
    </source>
</evidence>